<name>A0A0P6W5W0_9HYPH</name>
<keyword evidence="2" id="KW-1185">Reference proteome</keyword>
<accession>A0A0P6W5W0</accession>
<comment type="caution">
    <text evidence="1">The sequence shown here is derived from an EMBL/GenBank/DDBJ whole genome shotgun (WGS) entry which is preliminary data.</text>
</comment>
<reference evidence="1 2" key="2">
    <citation type="submission" date="2015-10" db="EMBL/GenBank/DDBJ databases">
        <title>Draft Genome Sequence of Prosthecomicrobium hirschii ATCC 27832.</title>
        <authorList>
            <person name="Daniel J."/>
            <person name="Givan S.A."/>
            <person name="Brun Y.V."/>
            <person name="Brown P.J."/>
        </authorList>
    </citation>
    <scope>NUCLEOTIDE SEQUENCE [LARGE SCALE GENOMIC DNA]</scope>
    <source>
        <strain evidence="1 2">16</strain>
    </source>
</reference>
<organism evidence="1 2">
    <name type="scientific">Prosthecodimorpha hirschii</name>
    <dbReference type="NCBI Taxonomy" id="665126"/>
    <lineage>
        <taxon>Bacteria</taxon>
        <taxon>Pseudomonadati</taxon>
        <taxon>Pseudomonadota</taxon>
        <taxon>Alphaproteobacteria</taxon>
        <taxon>Hyphomicrobiales</taxon>
        <taxon>Ancalomicrobiaceae</taxon>
        <taxon>Prosthecodimorpha</taxon>
    </lineage>
</organism>
<dbReference type="RefSeq" id="WP_054360723.1">
    <property type="nucleotide sequence ID" value="NZ_JAPCYQ010000001.1"/>
</dbReference>
<gene>
    <name evidence="1" type="ORF">ABB55_21945</name>
</gene>
<proteinExistence type="predicted"/>
<sequence length="114" mass="12134">MISTHSVWPELEADVGADPTYRDLMIAEAGTAFLEGEFEVARGLLRTVVRGAFGYDSVAAAASLPRAKLVRALRRSEPASAATVRVVLTAVSRLAGIRLQVEPARLEEAAQAAE</sequence>
<evidence type="ECO:0000313" key="2">
    <source>
        <dbReference type="Proteomes" id="UP000048984"/>
    </source>
</evidence>
<evidence type="ECO:0000313" key="1">
    <source>
        <dbReference type="EMBL" id="KPL54556.1"/>
    </source>
</evidence>
<dbReference type="AlphaFoldDB" id="A0A0P6W5W0"/>
<dbReference type="Proteomes" id="UP000048984">
    <property type="component" value="Unassembled WGS sequence"/>
</dbReference>
<dbReference type="EMBL" id="LJYW01000001">
    <property type="protein sequence ID" value="KPL54556.1"/>
    <property type="molecule type" value="Genomic_DNA"/>
</dbReference>
<protein>
    <recommendedName>
        <fullName evidence="3">Addiction module antidote protein</fullName>
    </recommendedName>
</protein>
<reference evidence="1 2" key="1">
    <citation type="submission" date="2015-09" db="EMBL/GenBank/DDBJ databases">
        <authorList>
            <person name="Jackson K.R."/>
            <person name="Lunt B.L."/>
            <person name="Fisher J.N.B."/>
            <person name="Gardner A.V."/>
            <person name="Bailey M.E."/>
            <person name="Deus L.M."/>
            <person name="Earl A.S."/>
            <person name="Gibby P.D."/>
            <person name="Hartmann K.A."/>
            <person name="Liu J.E."/>
            <person name="Manci A.M."/>
            <person name="Nielsen D.A."/>
            <person name="Solomon M.B."/>
            <person name="Breakwell D.P."/>
            <person name="Burnett S.H."/>
            <person name="Grose J.H."/>
        </authorList>
    </citation>
    <scope>NUCLEOTIDE SEQUENCE [LARGE SCALE GENOMIC DNA]</scope>
    <source>
        <strain evidence="1 2">16</strain>
    </source>
</reference>
<dbReference type="STRING" id="665126.ABB55_21945"/>
<evidence type="ECO:0008006" key="3">
    <source>
        <dbReference type="Google" id="ProtNLM"/>
    </source>
</evidence>